<reference evidence="1 2" key="1">
    <citation type="submission" date="2016-04" db="EMBL/GenBank/DDBJ databases">
        <title>Draft Genome Sequences of Staphylococcus capitis Strain H36, S. capitis Strain H65, S. cohnii Strain H62, S. hominis Strain H69, Mycobacterium iranicum Strain H39, Plantibacter sp. Strain H53, Pseudomonas oryzihabitans Strain H72, and Microbacterium sp. Strain H83, isolated from residential settings.</title>
        <authorList>
            <person name="Lymperopoulou D."/>
            <person name="Adams R.I."/>
            <person name="Lindow S."/>
            <person name="Coil D.A."/>
            <person name="Jospin G."/>
            <person name="Eisen J.A."/>
        </authorList>
    </citation>
    <scope>NUCLEOTIDE SEQUENCE [LARGE SCALE GENOMIC DNA]</scope>
    <source>
        <strain evidence="1 2">H39</strain>
    </source>
</reference>
<evidence type="ECO:0000313" key="2">
    <source>
        <dbReference type="Proteomes" id="UP000078396"/>
    </source>
</evidence>
<dbReference type="Proteomes" id="UP000078396">
    <property type="component" value="Unassembled WGS sequence"/>
</dbReference>
<proteinExistence type="predicted"/>
<name>A0A178LEE0_MYCIR</name>
<comment type="caution">
    <text evidence="1">The sequence shown here is derived from an EMBL/GenBank/DDBJ whole genome shotgun (WGS) entry which is preliminary data.</text>
</comment>
<organism evidence="1 2">
    <name type="scientific">Mycolicibacterium iranicum</name>
    <name type="common">Mycobacterium iranicum</name>
    <dbReference type="NCBI Taxonomy" id="912594"/>
    <lineage>
        <taxon>Bacteria</taxon>
        <taxon>Bacillati</taxon>
        <taxon>Actinomycetota</taxon>
        <taxon>Actinomycetes</taxon>
        <taxon>Mycobacteriales</taxon>
        <taxon>Mycobacteriaceae</taxon>
        <taxon>Mycolicibacterium</taxon>
    </lineage>
</organism>
<evidence type="ECO:0000313" key="1">
    <source>
        <dbReference type="EMBL" id="OAN28421.1"/>
    </source>
</evidence>
<gene>
    <name evidence="1" type="ORF">A4X20_30190</name>
</gene>
<dbReference type="EMBL" id="LWCS01000078">
    <property type="protein sequence ID" value="OAN28421.1"/>
    <property type="molecule type" value="Genomic_DNA"/>
</dbReference>
<sequence length="192" mass="20628">MRPRWWLSVTRSRYRRAMTMGYRRSPRIGLAVASGALVIAAAAAVTSGLALAHPIEPARHTVNVVAPPPATYSSSETEAAKASACTAWDQVARSTALASRASADALEQSWTSPESLAALATEKRTGMAAVSYLRTQLSDATPASTATPLHDWMAANIDMLHALNMRHWDDAARELERGNDVIDVITSECGLR</sequence>
<protein>
    <submittedName>
        <fullName evidence="1">Uncharacterized protein</fullName>
    </submittedName>
</protein>
<dbReference type="AlphaFoldDB" id="A0A178LEE0"/>
<accession>A0A178LEE0</accession>